<keyword evidence="2" id="KW-1185">Reference proteome</keyword>
<proteinExistence type="predicted"/>
<gene>
    <name evidence="1" type="ORF">CTRU02_205797</name>
</gene>
<protein>
    <submittedName>
        <fullName evidence="1">Subtilisin-like protease</fullName>
    </submittedName>
</protein>
<organism evidence="1 2">
    <name type="scientific">Colletotrichum truncatum</name>
    <name type="common">Anthracnose fungus</name>
    <name type="synonym">Colletotrichum capsici</name>
    <dbReference type="NCBI Taxonomy" id="5467"/>
    <lineage>
        <taxon>Eukaryota</taxon>
        <taxon>Fungi</taxon>
        <taxon>Dikarya</taxon>
        <taxon>Ascomycota</taxon>
        <taxon>Pezizomycotina</taxon>
        <taxon>Sordariomycetes</taxon>
        <taxon>Hypocreomycetidae</taxon>
        <taxon>Glomerellales</taxon>
        <taxon>Glomerellaceae</taxon>
        <taxon>Colletotrichum</taxon>
        <taxon>Colletotrichum truncatum species complex</taxon>
    </lineage>
</organism>
<dbReference type="EMBL" id="VUJX02000003">
    <property type="protein sequence ID" value="KAL0939187.1"/>
    <property type="molecule type" value="Genomic_DNA"/>
</dbReference>
<evidence type="ECO:0000313" key="2">
    <source>
        <dbReference type="Proteomes" id="UP000805649"/>
    </source>
</evidence>
<name>A0ACC3Z509_COLTU</name>
<reference evidence="1 2" key="1">
    <citation type="journal article" date="2020" name="Phytopathology">
        <title>Genome Sequence Resources of Colletotrichum truncatum, C. plurivorum, C. musicola, and C. sojae: Four Species Pathogenic to Soybean (Glycine max).</title>
        <authorList>
            <person name="Rogerio F."/>
            <person name="Boufleur T.R."/>
            <person name="Ciampi-Guillardi M."/>
            <person name="Sukno S.A."/>
            <person name="Thon M.R."/>
            <person name="Massola Junior N.S."/>
            <person name="Baroncelli R."/>
        </authorList>
    </citation>
    <scope>NUCLEOTIDE SEQUENCE [LARGE SCALE GENOMIC DNA]</scope>
    <source>
        <strain evidence="1 2">CMES1059</strain>
    </source>
</reference>
<accession>A0ACC3Z509</accession>
<dbReference type="Proteomes" id="UP000805649">
    <property type="component" value="Unassembled WGS sequence"/>
</dbReference>
<evidence type="ECO:0000313" key="1">
    <source>
        <dbReference type="EMBL" id="KAL0939187.1"/>
    </source>
</evidence>
<comment type="caution">
    <text evidence="1">The sequence shown here is derived from an EMBL/GenBank/DDBJ whole genome shotgun (WGS) entry which is preliminary data.</text>
</comment>
<sequence length="562" mass="60123">MRTTIDDVDRLQDTTFRQALLDNSLQLVSASPEDVLYTYENTITGFAAQLTEEQARALRAQPEVLAVTHDQVYSLFTTRSSQFLGLASNAGNQRNRLFNSMPVDPQEKSQSDGAEAESNIIIGSFDSGAWPEHPSYNDNGMAPIPAHWKGICQEGEQWTTCNCNRKLIGARAFYKGNELGLGKYDNISKWADEYRSARDADSHGTHTSTIAAGSEVANASLFGLGLGTARGVAKDARLAIYKVCWNNGGCSGADTLAAIDQAIADGVNVVSFSIGISYDPDASPLELVDSLFIATFKAMKKGIFVSAAAGNDGPGLSTVTNVAPWVLTVAASTLDRDFAAHITLGNGRNYTGVSFYTNDSVSNKTMLYDGGDLPLIHANLAGKDGKLGPSNCTPDNLDPEKIIGKVVVCEYAFRPPPDDFLMASGARGMILVNKKLGGESLRGSLYDLPVVHLGFKDGLEVAKYAKESNATVVFDFEGTRFGIPAPQMAEFSSRGPNVLVPELLKPDITGPGVDILAGWPRKSPTALQADSRKVFFNIDSGTSMSCPQLSGVAAFMMARRPG</sequence>